<sequence>MAPNATVEATGVLNELDAETIDGGLAKDVAPLKRAEKRKIKLVWRNVIAFGYLHLAAVYGAFLMLTSARLYTIAFGKLCPCPSRSLLSDEQLNNSRGMACMTYYQ</sequence>
<keyword evidence="1" id="KW-1133">Transmembrane helix</keyword>
<feature type="transmembrane region" description="Helical" evidence="1">
    <location>
        <begin position="42"/>
        <end position="62"/>
    </location>
</feature>
<dbReference type="EnsemblMetazoa" id="AMAM005354-RA">
    <property type="protein sequence ID" value="AMAM005354-PA"/>
    <property type="gene ID" value="AMAM005354"/>
</dbReference>
<protein>
    <submittedName>
        <fullName evidence="2">Uncharacterized protein</fullName>
    </submittedName>
</protein>
<dbReference type="Proteomes" id="UP000075901">
    <property type="component" value="Unassembled WGS sequence"/>
</dbReference>
<keyword evidence="1" id="KW-0472">Membrane</keyword>
<name>A0A182SEU0_9DIPT</name>
<reference evidence="2" key="2">
    <citation type="submission" date="2020-05" db="UniProtKB">
        <authorList>
            <consortium name="EnsemblMetazoa"/>
        </authorList>
    </citation>
    <scope>IDENTIFICATION</scope>
    <source>
        <strain evidence="2">maculatus3</strain>
    </source>
</reference>
<dbReference type="AlphaFoldDB" id="A0A182SEU0"/>
<organism evidence="2 3">
    <name type="scientific">Anopheles maculatus</name>
    <dbReference type="NCBI Taxonomy" id="74869"/>
    <lineage>
        <taxon>Eukaryota</taxon>
        <taxon>Metazoa</taxon>
        <taxon>Ecdysozoa</taxon>
        <taxon>Arthropoda</taxon>
        <taxon>Hexapoda</taxon>
        <taxon>Insecta</taxon>
        <taxon>Pterygota</taxon>
        <taxon>Neoptera</taxon>
        <taxon>Endopterygota</taxon>
        <taxon>Diptera</taxon>
        <taxon>Nematocera</taxon>
        <taxon>Culicoidea</taxon>
        <taxon>Culicidae</taxon>
        <taxon>Anophelinae</taxon>
        <taxon>Anopheles</taxon>
        <taxon>Anopheles maculatus group</taxon>
    </lineage>
</organism>
<dbReference type="VEuPathDB" id="VectorBase:AMAM005354"/>
<keyword evidence="1" id="KW-0812">Transmembrane</keyword>
<evidence type="ECO:0000313" key="3">
    <source>
        <dbReference type="Proteomes" id="UP000075901"/>
    </source>
</evidence>
<proteinExistence type="predicted"/>
<reference evidence="3" key="1">
    <citation type="submission" date="2013-09" db="EMBL/GenBank/DDBJ databases">
        <title>The Genome Sequence of Anopheles maculatus species B.</title>
        <authorList>
            <consortium name="The Broad Institute Genomics Platform"/>
            <person name="Neafsey D.E."/>
            <person name="Besansky N."/>
            <person name="Howell P."/>
            <person name="Walton C."/>
            <person name="Young S.K."/>
            <person name="Zeng Q."/>
            <person name="Gargeya S."/>
            <person name="Fitzgerald M."/>
            <person name="Haas B."/>
            <person name="Abouelleil A."/>
            <person name="Allen A.W."/>
            <person name="Alvarado L."/>
            <person name="Arachchi H.M."/>
            <person name="Berlin A.M."/>
            <person name="Chapman S.B."/>
            <person name="Gainer-Dewar J."/>
            <person name="Goldberg J."/>
            <person name="Griggs A."/>
            <person name="Gujja S."/>
            <person name="Hansen M."/>
            <person name="Howarth C."/>
            <person name="Imamovic A."/>
            <person name="Ireland A."/>
            <person name="Larimer J."/>
            <person name="McCowan C."/>
            <person name="Murphy C."/>
            <person name="Pearson M."/>
            <person name="Poon T.W."/>
            <person name="Priest M."/>
            <person name="Roberts A."/>
            <person name="Saif S."/>
            <person name="Shea T."/>
            <person name="Sisk P."/>
            <person name="Sykes S."/>
            <person name="Wortman J."/>
            <person name="Nusbaum C."/>
            <person name="Birren B."/>
        </authorList>
    </citation>
    <scope>NUCLEOTIDE SEQUENCE [LARGE SCALE GENOMIC DNA]</scope>
    <source>
        <strain evidence="3">maculatus3</strain>
    </source>
</reference>
<evidence type="ECO:0000313" key="2">
    <source>
        <dbReference type="EnsemblMetazoa" id="AMAM005354-PA"/>
    </source>
</evidence>
<evidence type="ECO:0000256" key="1">
    <source>
        <dbReference type="SAM" id="Phobius"/>
    </source>
</evidence>
<accession>A0A182SEU0</accession>
<keyword evidence="3" id="KW-1185">Reference proteome</keyword>